<evidence type="ECO:0000313" key="2">
    <source>
        <dbReference type="Proteomes" id="UP000027586"/>
    </source>
</evidence>
<name>A0A068RZN8_9FUNG</name>
<proteinExistence type="predicted"/>
<protein>
    <submittedName>
        <fullName evidence="1">Uncharacterized protein</fullName>
    </submittedName>
</protein>
<comment type="caution">
    <text evidence="1">The sequence shown here is derived from an EMBL/GenBank/DDBJ whole genome shotgun (WGS) entry which is preliminary data.</text>
</comment>
<accession>A0A068RZN8</accession>
<keyword evidence="2" id="KW-1185">Reference proteome</keyword>
<reference evidence="1" key="1">
    <citation type="submission" date="2013-08" db="EMBL/GenBank/DDBJ databases">
        <title>Gene expansion shapes genome architecture in the human pathogen Lichtheimia corymbifera: an evolutionary genomics analysis in the ancient terrestrial Mucorales (Mucoromycotina).</title>
        <authorList>
            <person name="Schwartze V.U."/>
            <person name="Winter S."/>
            <person name="Shelest E."/>
            <person name="Marcet-Houben M."/>
            <person name="Horn F."/>
            <person name="Wehner S."/>
            <person name="Hoffmann K."/>
            <person name="Riege K."/>
            <person name="Sammeth M."/>
            <person name="Nowrousian M."/>
            <person name="Valiante V."/>
            <person name="Linde J."/>
            <person name="Jacobsen I.D."/>
            <person name="Marz M."/>
            <person name="Brakhage A.A."/>
            <person name="Gabaldon T."/>
            <person name="Bocker S."/>
            <person name="Voigt K."/>
        </authorList>
    </citation>
    <scope>NUCLEOTIDE SEQUENCE [LARGE SCALE GENOMIC DNA]</scope>
    <source>
        <strain evidence="1">FSU 9682</strain>
    </source>
</reference>
<dbReference type="VEuPathDB" id="FungiDB:LCOR_06615.1"/>
<dbReference type="AlphaFoldDB" id="A0A068RZN8"/>
<gene>
    <name evidence="1" type="ORF">LCOR_06615.1</name>
</gene>
<sequence length="80" mass="9575">MAAFYYIYRIKAAALMNVRYKRTNQHCFRWCGELAQHTIWRSFCFESTILGTNRMSGPISITLLWDVIERRARKLRLDTN</sequence>
<evidence type="ECO:0000313" key="1">
    <source>
        <dbReference type="EMBL" id="CDH55474.1"/>
    </source>
</evidence>
<dbReference type="Proteomes" id="UP000027586">
    <property type="component" value="Unassembled WGS sequence"/>
</dbReference>
<dbReference type="EMBL" id="CBTN010000030">
    <property type="protein sequence ID" value="CDH55474.1"/>
    <property type="molecule type" value="Genomic_DNA"/>
</dbReference>
<organism evidence="1 2">
    <name type="scientific">Lichtheimia corymbifera JMRC:FSU:9682</name>
    <dbReference type="NCBI Taxonomy" id="1263082"/>
    <lineage>
        <taxon>Eukaryota</taxon>
        <taxon>Fungi</taxon>
        <taxon>Fungi incertae sedis</taxon>
        <taxon>Mucoromycota</taxon>
        <taxon>Mucoromycotina</taxon>
        <taxon>Mucoromycetes</taxon>
        <taxon>Mucorales</taxon>
        <taxon>Lichtheimiaceae</taxon>
        <taxon>Lichtheimia</taxon>
    </lineage>
</organism>